<evidence type="ECO:0000256" key="4">
    <source>
        <dbReference type="ARBA" id="ARBA00011903"/>
    </source>
</evidence>
<evidence type="ECO:0000256" key="12">
    <source>
        <dbReference type="ARBA" id="ARBA00022989"/>
    </source>
</evidence>
<gene>
    <name evidence="22" type="ORF">P8935_14300</name>
</gene>
<evidence type="ECO:0000256" key="2">
    <source>
        <dbReference type="ARBA" id="ARBA00007316"/>
    </source>
</evidence>
<keyword evidence="8 18" id="KW-0812">Transmembrane</keyword>
<dbReference type="SUPFAM" id="SSF52540">
    <property type="entry name" value="P-loop containing nucleoside triphosphate hydrolases"/>
    <property type="match status" value="1"/>
</dbReference>
<proteinExistence type="inferred from homology"/>
<accession>A0AAU7DCH3</accession>
<dbReference type="GO" id="GO:0005886">
    <property type="term" value="C:plasma membrane"/>
    <property type="evidence" value="ECO:0007669"/>
    <property type="project" value="UniProtKB-SubCell"/>
</dbReference>
<evidence type="ECO:0000256" key="14">
    <source>
        <dbReference type="ARBA" id="ARBA00023137"/>
    </source>
</evidence>
<dbReference type="PANTHER" id="PTHR32309:SF13">
    <property type="entry name" value="FERRIC ENTEROBACTIN TRANSPORT PROTEIN FEPE"/>
    <property type="match status" value="1"/>
</dbReference>
<dbReference type="RefSeq" id="WP_348260973.1">
    <property type="nucleotide sequence ID" value="NZ_CP121196.1"/>
</dbReference>
<organism evidence="22">
    <name type="scientific">Telmatobacter sp. DSM 110680</name>
    <dbReference type="NCBI Taxonomy" id="3036704"/>
    <lineage>
        <taxon>Bacteria</taxon>
        <taxon>Pseudomonadati</taxon>
        <taxon>Acidobacteriota</taxon>
        <taxon>Terriglobia</taxon>
        <taxon>Terriglobales</taxon>
        <taxon>Acidobacteriaceae</taxon>
        <taxon>Telmatobacter</taxon>
    </lineage>
</organism>
<name>A0AAU7DCH3_9BACT</name>
<dbReference type="InterPro" id="IPR050445">
    <property type="entry name" value="Bact_polysacc_biosynth/exp"/>
</dbReference>
<evidence type="ECO:0000256" key="10">
    <source>
        <dbReference type="ARBA" id="ARBA00022777"/>
    </source>
</evidence>
<dbReference type="GO" id="GO:0005524">
    <property type="term" value="F:ATP binding"/>
    <property type="evidence" value="ECO:0007669"/>
    <property type="project" value="UniProtKB-KW"/>
</dbReference>
<feature type="coiled-coil region" evidence="16">
    <location>
        <begin position="215"/>
        <end position="372"/>
    </location>
</feature>
<keyword evidence="7 22" id="KW-0808">Transferase</keyword>
<dbReference type="Pfam" id="PF13614">
    <property type="entry name" value="AAA_31"/>
    <property type="match status" value="1"/>
</dbReference>
<keyword evidence="14" id="KW-0829">Tyrosine-protein kinase</keyword>
<feature type="domain" description="Polysaccharide chain length determinant N-terminal" evidence="19">
    <location>
        <begin position="33"/>
        <end position="122"/>
    </location>
</feature>
<evidence type="ECO:0000256" key="16">
    <source>
        <dbReference type="SAM" id="Coils"/>
    </source>
</evidence>
<keyword evidence="6" id="KW-0997">Cell inner membrane</keyword>
<evidence type="ECO:0000256" key="6">
    <source>
        <dbReference type="ARBA" id="ARBA00022519"/>
    </source>
</evidence>
<evidence type="ECO:0000256" key="8">
    <source>
        <dbReference type="ARBA" id="ARBA00022692"/>
    </source>
</evidence>
<protein>
    <recommendedName>
        <fullName evidence="4">non-specific protein-tyrosine kinase</fullName>
        <ecNumber evidence="4">2.7.10.2</ecNumber>
    </recommendedName>
</protein>
<sequence>MLNNQWSDQGPANTAFEMGNGSPMDLLEDNQHLPRILQFLKKRAWIVGVSILIGILIGVVVNHFSVRLYTALATIEVDSQDASSQFRLQQAIGSDVDTSERLDTEIEILRSRSLALETIKSLHLESNPDFIKLPNGLPLDLSKPEVRDVAISVFRGATDISRRGHTDLIQVRATSGNPQLASLIANALIDRYIERSFRENYTATAKISSWLDQKLNGLRANLERSQARILQLQKDIGVYGIDPSHSIVVANLEELNKQYADAQVNRLLKESELQQIGSSSPDVIDAALGSTDPALSAAKQKLQQLNDEITSLTQTYGPSYPRVKTLKAQMAELRREIEHEERAQIARSQKEFEAAQNNESKLQEALNKQEEDAYGKGAKSAEYELARQDYETNRLLYDGLQQKLQEATILSGLRSTSIHTLDSADTPPGPSRPRTRFNMAMGAGLGFIIGLALALLFEAMDTNLKTMSEIEQGLQLPVLAAIPDVGSEQLLPAEFKDHAMKGGSSVWSRIGEAVRGMRTSILLSSPGAPPKVIMIASTRAAEGKSSVASLLAITFGLNGSKVLLIDADLRRPALHLRFRIGKGLGLSSVLAGKATLHEAIVEWADLPNVHLLPSGPVPPLPSELLSSKQMEDVLGQARADYDFVVIDTPPVLVVTDASILARLADATILIIRYGAAQKEVVRRSIDLLERTGAHLLGIAVNAVNFSAPEYADYYDGKYYDYYGERDPE</sequence>
<evidence type="ECO:0000313" key="22">
    <source>
        <dbReference type="EMBL" id="XBH15742.1"/>
    </source>
</evidence>
<feature type="domain" description="Tyrosine-protein kinase G-rich" evidence="21">
    <location>
        <begin position="388"/>
        <end position="456"/>
    </location>
</feature>
<evidence type="ECO:0000259" key="20">
    <source>
        <dbReference type="Pfam" id="PF13614"/>
    </source>
</evidence>
<dbReference type="Pfam" id="PF02706">
    <property type="entry name" value="Wzz"/>
    <property type="match status" value="1"/>
</dbReference>
<evidence type="ECO:0000256" key="7">
    <source>
        <dbReference type="ARBA" id="ARBA00022679"/>
    </source>
</evidence>
<evidence type="ECO:0000256" key="11">
    <source>
        <dbReference type="ARBA" id="ARBA00022840"/>
    </source>
</evidence>
<evidence type="ECO:0000256" key="9">
    <source>
        <dbReference type="ARBA" id="ARBA00022741"/>
    </source>
</evidence>
<dbReference type="InterPro" id="IPR025669">
    <property type="entry name" value="AAA_dom"/>
</dbReference>
<comment type="similarity">
    <text evidence="2">Belongs to the CpsD/CapB family.</text>
</comment>
<feature type="region of interest" description="Disordered" evidence="17">
    <location>
        <begin position="1"/>
        <end position="21"/>
    </location>
</feature>
<evidence type="ECO:0000259" key="21">
    <source>
        <dbReference type="Pfam" id="PF13807"/>
    </source>
</evidence>
<evidence type="ECO:0000256" key="15">
    <source>
        <dbReference type="ARBA" id="ARBA00051245"/>
    </source>
</evidence>
<dbReference type="GO" id="GO:0004715">
    <property type="term" value="F:non-membrane spanning protein tyrosine kinase activity"/>
    <property type="evidence" value="ECO:0007669"/>
    <property type="project" value="UniProtKB-EC"/>
</dbReference>
<evidence type="ECO:0000256" key="13">
    <source>
        <dbReference type="ARBA" id="ARBA00023136"/>
    </source>
</evidence>
<dbReference type="Pfam" id="PF13807">
    <property type="entry name" value="GNVR"/>
    <property type="match status" value="1"/>
</dbReference>
<comment type="catalytic activity">
    <reaction evidence="15">
        <text>L-tyrosyl-[protein] + ATP = O-phospho-L-tyrosyl-[protein] + ADP + H(+)</text>
        <dbReference type="Rhea" id="RHEA:10596"/>
        <dbReference type="Rhea" id="RHEA-COMP:10136"/>
        <dbReference type="Rhea" id="RHEA-COMP:20101"/>
        <dbReference type="ChEBI" id="CHEBI:15378"/>
        <dbReference type="ChEBI" id="CHEBI:30616"/>
        <dbReference type="ChEBI" id="CHEBI:46858"/>
        <dbReference type="ChEBI" id="CHEBI:61978"/>
        <dbReference type="ChEBI" id="CHEBI:456216"/>
        <dbReference type="EC" id="2.7.10.2"/>
    </reaction>
</comment>
<dbReference type="InterPro" id="IPR003856">
    <property type="entry name" value="LPS_length_determ_N"/>
</dbReference>
<dbReference type="CDD" id="cd05387">
    <property type="entry name" value="BY-kinase"/>
    <property type="match status" value="1"/>
</dbReference>
<comment type="subcellular location">
    <subcellularLocation>
        <location evidence="1">Cell inner membrane</location>
        <topology evidence="1">Multi-pass membrane protein</topology>
    </subcellularLocation>
</comment>
<feature type="transmembrane region" description="Helical" evidence="18">
    <location>
        <begin position="44"/>
        <end position="64"/>
    </location>
</feature>
<reference evidence="22" key="1">
    <citation type="submission" date="2023-03" db="EMBL/GenBank/DDBJ databases">
        <title>Edaphobacter sp.</title>
        <authorList>
            <person name="Huber K.J."/>
            <person name="Papendorf J."/>
            <person name="Pilke C."/>
            <person name="Bunk B."/>
            <person name="Sproeer C."/>
            <person name="Pester M."/>
        </authorList>
    </citation>
    <scope>NUCLEOTIDE SEQUENCE</scope>
    <source>
        <strain evidence="22">DSM 110680</strain>
    </source>
</reference>
<dbReference type="InterPro" id="IPR005702">
    <property type="entry name" value="Wzc-like_C"/>
</dbReference>
<comment type="similarity">
    <text evidence="3">Belongs to the etk/wzc family.</text>
</comment>
<keyword evidence="9" id="KW-0547">Nucleotide-binding</keyword>
<evidence type="ECO:0000259" key="19">
    <source>
        <dbReference type="Pfam" id="PF02706"/>
    </source>
</evidence>
<keyword evidence="12 18" id="KW-1133">Transmembrane helix</keyword>
<feature type="transmembrane region" description="Helical" evidence="18">
    <location>
        <begin position="437"/>
        <end position="457"/>
    </location>
</feature>
<feature type="compositionally biased region" description="Polar residues" evidence="17">
    <location>
        <begin position="1"/>
        <end position="12"/>
    </location>
</feature>
<dbReference type="Gene3D" id="3.40.50.300">
    <property type="entry name" value="P-loop containing nucleotide triphosphate hydrolases"/>
    <property type="match status" value="1"/>
</dbReference>
<dbReference type="InterPro" id="IPR027417">
    <property type="entry name" value="P-loop_NTPase"/>
</dbReference>
<keyword evidence="10" id="KW-0418">Kinase</keyword>
<evidence type="ECO:0000256" key="18">
    <source>
        <dbReference type="SAM" id="Phobius"/>
    </source>
</evidence>
<dbReference type="EMBL" id="CP121196">
    <property type="protein sequence ID" value="XBH15742.1"/>
    <property type="molecule type" value="Genomic_DNA"/>
</dbReference>
<dbReference type="InterPro" id="IPR032807">
    <property type="entry name" value="GNVR"/>
</dbReference>
<keyword evidence="5" id="KW-1003">Cell membrane</keyword>
<dbReference type="NCBIfam" id="TIGR01007">
    <property type="entry name" value="eps_fam"/>
    <property type="match status" value="1"/>
</dbReference>
<feature type="domain" description="AAA" evidence="20">
    <location>
        <begin position="531"/>
        <end position="671"/>
    </location>
</feature>
<evidence type="ECO:0000256" key="17">
    <source>
        <dbReference type="SAM" id="MobiDB-lite"/>
    </source>
</evidence>
<dbReference type="EC" id="2.7.10.2" evidence="4"/>
<keyword evidence="11" id="KW-0067">ATP-binding</keyword>
<evidence type="ECO:0000256" key="3">
    <source>
        <dbReference type="ARBA" id="ARBA00008883"/>
    </source>
</evidence>
<dbReference type="AlphaFoldDB" id="A0AAU7DCH3"/>
<keyword evidence="16" id="KW-0175">Coiled coil</keyword>
<keyword evidence="13 18" id="KW-0472">Membrane</keyword>
<evidence type="ECO:0000256" key="1">
    <source>
        <dbReference type="ARBA" id="ARBA00004429"/>
    </source>
</evidence>
<evidence type="ECO:0000256" key="5">
    <source>
        <dbReference type="ARBA" id="ARBA00022475"/>
    </source>
</evidence>
<dbReference type="PANTHER" id="PTHR32309">
    <property type="entry name" value="TYROSINE-PROTEIN KINASE"/>
    <property type="match status" value="1"/>
</dbReference>